<organism evidence="2 3">
    <name type="scientific">Pelagomonas calceolata</name>
    <dbReference type="NCBI Taxonomy" id="35677"/>
    <lineage>
        <taxon>Eukaryota</taxon>
        <taxon>Sar</taxon>
        <taxon>Stramenopiles</taxon>
        <taxon>Ochrophyta</taxon>
        <taxon>Pelagophyceae</taxon>
        <taxon>Pelagomonadales</taxon>
        <taxon>Pelagomonadaceae</taxon>
        <taxon>Pelagomonas</taxon>
    </lineage>
</organism>
<reference evidence="2" key="1">
    <citation type="submission" date="2021-11" db="EMBL/GenBank/DDBJ databases">
        <authorList>
            <consortium name="Genoscope - CEA"/>
            <person name="William W."/>
        </authorList>
    </citation>
    <scope>NUCLEOTIDE SEQUENCE</scope>
</reference>
<feature type="compositionally biased region" description="Basic and acidic residues" evidence="1">
    <location>
        <begin position="351"/>
        <end position="362"/>
    </location>
</feature>
<comment type="caution">
    <text evidence="2">The sequence shown here is derived from an EMBL/GenBank/DDBJ whole genome shotgun (WGS) entry which is preliminary data.</text>
</comment>
<dbReference type="Proteomes" id="UP000789595">
    <property type="component" value="Unassembled WGS sequence"/>
</dbReference>
<accession>A0A8J2X4I4</accession>
<dbReference type="AlphaFoldDB" id="A0A8J2X4I4"/>
<feature type="region of interest" description="Disordered" evidence="1">
    <location>
        <begin position="200"/>
        <end position="219"/>
    </location>
</feature>
<feature type="compositionally biased region" description="Low complexity" evidence="1">
    <location>
        <begin position="48"/>
        <end position="59"/>
    </location>
</feature>
<feature type="non-terminal residue" evidence="2">
    <location>
        <position position="1"/>
    </location>
</feature>
<proteinExistence type="predicted"/>
<keyword evidence="3" id="KW-1185">Reference proteome</keyword>
<protein>
    <submittedName>
        <fullName evidence="2">Uncharacterized protein</fullName>
    </submittedName>
</protein>
<evidence type="ECO:0000256" key="1">
    <source>
        <dbReference type="SAM" id="MobiDB-lite"/>
    </source>
</evidence>
<feature type="region of interest" description="Disordered" evidence="1">
    <location>
        <begin position="277"/>
        <end position="326"/>
    </location>
</feature>
<gene>
    <name evidence="2" type="ORF">PECAL_6P05660</name>
</gene>
<sequence length="377" mass="42287">REEKELYVQFPRDATRGAIYISPYLDAAPEPRRQQRRVARLEPRQVRGRQGQRQGPRVVRQPRDGGRGDADAGRVGLVPRPGERDVLGGEAVHLAEAPRPVAPREVLGREVGGPQPRVAPRLVVVRGLVRRQRRRRGEHVVPRPAARQEALGEALPADHHNVVAVVGVPPPIRFAHARRARPGRVPRRRQALLHGRAPGRRLAGLDGVPPRRREAPRAPVAAAPRLDAPGRAQLGDIVHDLADVLRGVVPMQQVDVDAPEAPQALVELALEVAPVEPRRPARRRRAAAALRDDDRVPSRVRRRRRVPQPGPEDPLGFAPAVDRGRVEGRDAQVPRFRQELERLGRLVQPQRAEDQRRGDQLVRRRRRRRERRGQPHG</sequence>
<dbReference type="EMBL" id="CAKKNE010000006">
    <property type="protein sequence ID" value="CAH0378965.1"/>
    <property type="molecule type" value="Genomic_DNA"/>
</dbReference>
<feature type="compositionally biased region" description="Basic and acidic residues" evidence="1">
    <location>
        <begin position="61"/>
        <end position="72"/>
    </location>
</feature>
<evidence type="ECO:0000313" key="3">
    <source>
        <dbReference type="Proteomes" id="UP000789595"/>
    </source>
</evidence>
<evidence type="ECO:0000313" key="2">
    <source>
        <dbReference type="EMBL" id="CAH0378965.1"/>
    </source>
</evidence>
<feature type="compositionally biased region" description="Basic residues" evidence="1">
    <location>
        <begin position="363"/>
        <end position="377"/>
    </location>
</feature>
<feature type="region of interest" description="Disordered" evidence="1">
    <location>
        <begin position="26"/>
        <end position="83"/>
    </location>
</feature>
<name>A0A8J2X4I4_9STRA</name>
<feature type="region of interest" description="Disordered" evidence="1">
    <location>
        <begin position="341"/>
        <end position="377"/>
    </location>
</feature>
<feature type="compositionally biased region" description="Basic and acidic residues" evidence="1">
    <location>
        <begin position="29"/>
        <end position="45"/>
    </location>
</feature>